<gene>
    <name evidence="1" type="ORF">L3X38_030322</name>
</gene>
<accession>A0AAD4VB94</accession>
<dbReference type="AlphaFoldDB" id="A0AAD4VB94"/>
<evidence type="ECO:0000313" key="2">
    <source>
        <dbReference type="Proteomes" id="UP001054821"/>
    </source>
</evidence>
<name>A0AAD4VB94_PRUDU</name>
<keyword evidence="2" id="KW-1185">Reference proteome</keyword>
<reference evidence="1 2" key="1">
    <citation type="journal article" date="2022" name="G3 (Bethesda)">
        <title>Whole-genome sequence and methylome profiling of the almond [Prunus dulcis (Mill.) D.A. Webb] cultivar 'Nonpareil'.</title>
        <authorList>
            <person name="D'Amico-Willman K.M."/>
            <person name="Ouma W.Z."/>
            <person name="Meulia T."/>
            <person name="Sideli G.M."/>
            <person name="Gradziel T.M."/>
            <person name="Fresnedo-Ramirez J."/>
        </authorList>
    </citation>
    <scope>NUCLEOTIDE SEQUENCE [LARGE SCALE GENOMIC DNA]</scope>
    <source>
        <strain evidence="1">Clone GOH B32 T37-40</strain>
    </source>
</reference>
<sequence>MGVAPFSSAEIKRLVNANNKKVTSMHNVRDILIKSLPELPKTRDLPCKEAAGKQVLWSEVLFAAFQHIMWDPSRYNQVDTCTLVVLGHVDISC</sequence>
<organism evidence="1 2">
    <name type="scientific">Prunus dulcis</name>
    <name type="common">Almond</name>
    <name type="synonym">Amygdalus dulcis</name>
    <dbReference type="NCBI Taxonomy" id="3755"/>
    <lineage>
        <taxon>Eukaryota</taxon>
        <taxon>Viridiplantae</taxon>
        <taxon>Streptophyta</taxon>
        <taxon>Embryophyta</taxon>
        <taxon>Tracheophyta</taxon>
        <taxon>Spermatophyta</taxon>
        <taxon>Magnoliopsida</taxon>
        <taxon>eudicotyledons</taxon>
        <taxon>Gunneridae</taxon>
        <taxon>Pentapetalae</taxon>
        <taxon>rosids</taxon>
        <taxon>fabids</taxon>
        <taxon>Rosales</taxon>
        <taxon>Rosaceae</taxon>
        <taxon>Amygdaloideae</taxon>
        <taxon>Amygdaleae</taxon>
        <taxon>Prunus</taxon>
    </lineage>
</organism>
<evidence type="ECO:0000313" key="1">
    <source>
        <dbReference type="EMBL" id="KAI5321251.1"/>
    </source>
</evidence>
<proteinExistence type="predicted"/>
<dbReference type="Proteomes" id="UP001054821">
    <property type="component" value="Chromosome 6"/>
</dbReference>
<dbReference type="EMBL" id="JAJFAZ020000006">
    <property type="protein sequence ID" value="KAI5321251.1"/>
    <property type="molecule type" value="Genomic_DNA"/>
</dbReference>
<comment type="caution">
    <text evidence="1">The sequence shown here is derived from an EMBL/GenBank/DDBJ whole genome shotgun (WGS) entry which is preliminary data.</text>
</comment>
<protein>
    <submittedName>
        <fullName evidence="1">Uncharacterized protein</fullName>
    </submittedName>
</protein>